<dbReference type="EMBL" id="LSRX01000141">
    <property type="protein sequence ID" value="OLQ07331.1"/>
    <property type="molecule type" value="Genomic_DNA"/>
</dbReference>
<accession>A0A1Q9EJ02</accession>
<reference evidence="2 3" key="1">
    <citation type="submission" date="2016-02" db="EMBL/GenBank/DDBJ databases">
        <title>Genome analysis of coral dinoflagellate symbionts highlights evolutionary adaptations to a symbiotic lifestyle.</title>
        <authorList>
            <person name="Aranda M."/>
            <person name="Li Y."/>
            <person name="Liew Y.J."/>
            <person name="Baumgarten S."/>
            <person name="Simakov O."/>
            <person name="Wilson M."/>
            <person name="Piel J."/>
            <person name="Ashoor H."/>
            <person name="Bougouffa S."/>
            <person name="Bajic V.B."/>
            <person name="Ryu T."/>
            <person name="Ravasi T."/>
            <person name="Bayer T."/>
            <person name="Micklem G."/>
            <person name="Kim H."/>
            <person name="Bhak J."/>
            <person name="Lajeunesse T.C."/>
            <person name="Voolstra C.R."/>
        </authorList>
    </citation>
    <scope>NUCLEOTIDE SEQUENCE [LARGE SCALE GENOMIC DNA]</scope>
    <source>
        <strain evidence="2 3">CCMP2467</strain>
    </source>
</reference>
<gene>
    <name evidence="2" type="ORF">AK812_SmicGene9274</name>
</gene>
<dbReference type="OrthoDB" id="419971at2759"/>
<evidence type="ECO:0000256" key="1">
    <source>
        <dbReference type="SAM" id="MobiDB-lite"/>
    </source>
</evidence>
<feature type="region of interest" description="Disordered" evidence="1">
    <location>
        <begin position="324"/>
        <end position="374"/>
    </location>
</feature>
<dbReference type="Proteomes" id="UP000186817">
    <property type="component" value="Unassembled WGS sequence"/>
</dbReference>
<feature type="compositionally biased region" description="Acidic residues" evidence="1">
    <location>
        <begin position="1511"/>
        <end position="1528"/>
    </location>
</feature>
<keyword evidence="3" id="KW-1185">Reference proteome</keyword>
<feature type="region of interest" description="Disordered" evidence="1">
    <location>
        <begin position="1"/>
        <end position="24"/>
    </location>
</feature>
<organism evidence="2 3">
    <name type="scientific">Symbiodinium microadriaticum</name>
    <name type="common">Dinoflagellate</name>
    <name type="synonym">Zooxanthella microadriatica</name>
    <dbReference type="NCBI Taxonomy" id="2951"/>
    <lineage>
        <taxon>Eukaryota</taxon>
        <taxon>Sar</taxon>
        <taxon>Alveolata</taxon>
        <taxon>Dinophyceae</taxon>
        <taxon>Suessiales</taxon>
        <taxon>Symbiodiniaceae</taxon>
        <taxon>Symbiodinium</taxon>
    </lineage>
</organism>
<proteinExistence type="predicted"/>
<sequence>MDEARTAPSALGGDGTLAVRDTGEQLRRQVQRALTTSKRCETKMRKLAETKETRQIQWKAWKEQLKASFLKQQQQFEKDQAALETEIATLRSQGEDAAKSMQQLVLHGPAAMELDASVEAAADGGAWDALMSSSASEVPVTDFMRQAYALAQMAVQRQGSLCPPEGQRGLGVMPPQMMERMVGCPPVPTTGPIPGAPMDGQMPGQRIQEGQTMPSVAHSVPPYSAAGTDQVRAGPFSRSPMAGGMSTEGHMSRPSPAGPVQTGPPGLTSHAPIPPEAPTTTSAEANTAGPPLQPVPLPGGDAINASPLVDMLRAKRQETRRVMEPFGGAKPNADSDAQVADAGRPPGEVTNQEVPFIEDDDEPDPNKGVPARNSVQAGKTKGRCIQQIVLAECGLITCRALRPAPLASGSTPNYSDLSVLGEFLEHIATLIWYLEAAPHEATDVPVVCEPPVDLLPEQTCYSVSRQNATLGQAAGDDEVPHAAYKGPSAATPNLQAAVSHAVADANVAMLPAPFHRIGDIPPEHPHHQAATEDDDDEAETVLDAVFLIFSQDTTAEQVRLRLTIPCSVDDALLALAESCDHDKYLRFPDHTPARPQPSQWWIAVIAQPAWASEEPTVLLNLSSVDGRCFVASAPHFFSRSQIFRLAGLADDGSFEVFPFTAHEPMTAEDEVRLIPCGTVTICRAGGRRVIHGNFIENMLLSGTMWDADPALPSPPAGERSLLIHGHGSGVIHPRSGTVPPTADEVAALCGASSSTIRLTTANLAAPDVLSQGYLCQHLFGVSFTEDNLLAAGDAHNYVAFIDCRALLQGWSMETSQDGRLSHEEMTNWMDTFAPHNWQPQIEGAPIEAGFLVVPHGAVLTASYVPVSSSESQAPSEPVQTDAEGEDEVKVSQAGLKVPTTAARSDRIPTNGSDLAAGSLTVGALILTSQAPVADAHCLLSSAQTVGSLSPALTWSLGCVFLLGLMLSIGLHEILFRRPFLFDRPNICHASFGSCEHKISAEPQGGSEQDQTRLDELRSITRQMGGHWPVRLPPSDQEESPPDPDAEEDPDGFGQGWKVACAWDGWLDASGVLNDLDDLRPRGWQLRFAGAHEHTEFLSTSPGQILTLILVPAQVLANQGQGNPSQLPVGDDAPLGPEHQPAGAGNGHVAYPDGEHVTGHDDGGGDEGTEGSDVPAPTNLHFALLTPEYTPEYLSIPSELPVPLPRILVLIAHARDPGRKRIFPRLLPVRVQPALTYASVLALPDWDYEGVSVAIACDLPQFRIFADIVPSHLVRDEVLRLAGLDEDAHVAVFLNDIPWAYQGAARLYVVDGDLIRICSLMHQVVPPIEFTRLFDTAEGWHDEPELPGPFDDCFWLLSDQWPRRFRVGIEPRLPIATALAESLGTAEGDLVVAPATGPVRDHAHSGFPSRQIMLAVQLELEGDVPFVLDQRPLLLGMQWAFARAGRVDVQTLCQCHQRRCPPGYFLRVIGGFAAGDIGNHFRFVYPGQLIVVEYWPRRFSPGHHFDDRPPPDDGDDDDADRPPDPENDSTSDVQGQSAASSSSRPDAGTGLTALVCCWIRVYSDGFAIGPPSFGYDTPLHALHPQLTVSILSSRGFALSVSTLEDALALLPGVCGSRRDPDTPVPAPVFFALDFTHWSFLRSCALLKRGALSPPLPHLQTDVIQRYHHLHLHVSVLYQPLCAADTSTPSQPLGLTSPAGIKGSMSS</sequence>
<feature type="region of interest" description="Disordered" evidence="1">
    <location>
        <begin position="1120"/>
        <end position="1171"/>
    </location>
</feature>
<protein>
    <submittedName>
        <fullName evidence="2">Uncharacterized protein</fullName>
    </submittedName>
</protein>
<feature type="compositionally biased region" description="Acidic residues" evidence="1">
    <location>
        <begin position="1035"/>
        <end position="1050"/>
    </location>
</feature>
<feature type="compositionally biased region" description="Polar residues" evidence="1">
    <location>
        <begin position="1529"/>
        <end position="1543"/>
    </location>
</feature>
<evidence type="ECO:0000313" key="3">
    <source>
        <dbReference type="Proteomes" id="UP000186817"/>
    </source>
</evidence>
<evidence type="ECO:0000313" key="2">
    <source>
        <dbReference type="EMBL" id="OLQ07331.1"/>
    </source>
</evidence>
<comment type="caution">
    <text evidence="2">The sequence shown here is derived from an EMBL/GenBank/DDBJ whole genome shotgun (WGS) entry which is preliminary data.</text>
</comment>
<feature type="region of interest" description="Disordered" evidence="1">
    <location>
        <begin position="1501"/>
        <end position="1546"/>
    </location>
</feature>
<feature type="compositionally biased region" description="Basic and acidic residues" evidence="1">
    <location>
        <begin position="1152"/>
        <end position="1162"/>
    </location>
</feature>
<feature type="region of interest" description="Disordered" evidence="1">
    <location>
        <begin position="1024"/>
        <end position="1053"/>
    </location>
</feature>
<feature type="region of interest" description="Disordered" evidence="1">
    <location>
        <begin position="191"/>
        <end position="304"/>
    </location>
</feature>
<name>A0A1Q9EJ02_SYMMI</name>